<dbReference type="EMBL" id="JACJIQ010000021">
    <property type="protein sequence ID" value="MBA9079358.1"/>
    <property type="molecule type" value="Genomic_DNA"/>
</dbReference>
<dbReference type="RefSeq" id="WP_182514270.1">
    <property type="nucleotide sequence ID" value="NZ_JACJIQ010000021.1"/>
</dbReference>
<proteinExistence type="predicted"/>
<name>A0A839GY34_9BACT</name>
<organism evidence="1 2">
    <name type="scientific">Rufibacter quisquiliarum</name>
    <dbReference type="NCBI Taxonomy" id="1549639"/>
    <lineage>
        <taxon>Bacteria</taxon>
        <taxon>Pseudomonadati</taxon>
        <taxon>Bacteroidota</taxon>
        <taxon>Cytophagia</taxon>
        <taxon>Cytophagales</taxon>
        <taxon>Hymenobacteraceae</taxon>
        <taxon>Rufibacter</taxon>
    </lineage>
</organism>
<gene>
    <name evidence="1" type="ORF">FHS90_004093</name>
</gene>
<evidence type="ECO:0008006" key="3">
    <source>
        <dbReference type="Google" id="ProtNLM"/>
    </source>
</evidence>
<accession>A0A839GY34</accession>
<protein>
    <recommendedName>
        <fullName evidence="3">Lipoprotein</fullName>
    </recommendedName>
</protein>
<reference evidence="1 2" key="1">
    <citation type="submission" date="2020-08" db="EMBL/GenBank/DDBJ databases">
        <title>Genomic Encyclopedia of Type Strains, Phase IV (KMG-IV): sequencing the most valuable type-strain genomes for metagenomic binning, comparative biology and taxonomic classification.</title>
        <authorList>
            <person name="Goeker M."/>
        </authorList>
    </citation>
    <scope>NUCLEOTIDE SEQUENCE [LARGE SCALE GENOMIC DNA]</scope>
    <source>
        <strain evidence="1 2">DSM 29854</strain>
    </source>
</reference>
<dbReference type="PROSITE" id="PS51257">
    <property type="entry name" value="PROKAR_LIPOPROTEIN"/>
    <property type="match status" value="1"/>
</dbReference>
<dbReference type="Proteomes" id="UP000563094">
    <property type="component" value="Unassembled WGS sequence"/>
</dbReference>
<evidence type="ECO:0000313" key="2">
    <source>
        <dbReference type="Proteomes" id="UP000563094"/>
    </source>
</evidence>
<comment type="caution">
    <text evidence="1">The sequence shown here is derived from an EMBL/GenBank/DDBJ whole genome shotgun (WGS) entry which is preliminary data.</text>
</comment>
<evidence type="ECO:0000313" key="1">
    <source>
        <dbReference type="EMBL" id="MBA9079358.1"/>
    </source>
</evidence>
<keyword evidence="2" id="KW-1185">Reference proteome</keyword>
<dbReference type="AlphaFoldDB" id="A0A839GY34"/>
<sequence length="199" mass="22315">MNRLSFPALVLVGFLCSCTRDNATQYETAPTAETVESSVAPAPQVTFQRFTQELPALTLPFTATCSFDYALAETIDTATTRAFLKPLELPYRRIPVSKDVTAVLALFPADETLPRLRTFSQVGVLLDEQDLKFNPCGEEPGFSHSEQFTIQKDLSIVHLDSTTRWQFDAQYNEVPNTRKLTVTRKRFTITANGQITETK</sequence>